<name>A0AAD7SWL3_9TELE</name>
<keyword evidence="3" id="KW-1185">Reference proteome</keyword>
<reference evidence="2" key="1">
    <citation type="journal article" date="2023" name="Science">
        <title>Genome structures resolve the early diversification of teleost fishes.</title>
        <authorList>
            <person name="Parey E."/>
            <person name="Louis A."/>
            <person name="Montfort J."/>
            <person name="Bouchez O."/>
            <person name="Roques C."/>
            <person name="Iampietro C."/>
            <person name="Lluch J."/>
            <person name="Castinel A."/>
            <person name="Donnadieu C."/>
            <person name="Desvignes T."/>
            <person name="Floi Bucao C."/>
            <person name="Jouanno E."/>
            <person name="Wen M."/>
            <person name="Mejri S."/>
            <person name="Dirks R."/>
            <person name="Jansen H."/>
            <person name="Henkel C."/>
            <person name="Chen W.J."/>
            <person name="Zahm M."/>
            <person name="Cabau C."/>
            <person name="Klopp C."/>
            <person name="Thompson A.W."/>
            <person name="Robinson-Rechavi M."/>
            <person name="Braasch I."/>
            <person name="Lecointre G."/>
            <person name="Bobe J."/>
            <person name="Postlethwait J.H."/>
            <person name="Berthelot C."/>
            <person name="Roest Crollius H."/>
            <person name="Guiguen Y."/>
        </authorList>
    </citation>
    <scope>NUCLEOTIDE SEQUENCE</scope>
    <source>
        <strain evidence="2">NC1722</strain>
    </source>
</reference>
<evidence type="ECO:0000313" key="3">
    <source>
        <dbReference type="Proteomes" id="UP001221898"/>
    </source>
</evidence>
<dbReference type="AlphaFoldDB" id="A0AAD7SWL3"/>
<feature type="region of interest" description="Disordered" evidence="1">
    <location>
        <begin position="68"/>
        <end position="87"/>
    </location>
</feature>
<evidence type="ECO:0000313" key="2">
    <source>
        <dbReference type="EMBL" id="KAJ8410030.1"/>
    </source>
</evidence>
<dbReference type="PANTHER" id="PTHR36688:SF1">
    <property type="entry name" value="ENDONUCLEASE_EXONUCLEASE_PHOSPHATASE DOMAIN-CONTAINING PROTEIN"/>
    <property type="match status" value="1"/>
</dbReference>
<dbReference type="InterPro" id="IPR052560">
    <property type="entry name" value="RdDP_mobile_element"/>
</dbReference>
<evidence type="ECO:0000256" key="1">
    <source>
        <dbReference type="SAM" id="MobiDB-lite"/>
    </source>
</evidence>
<dbReference type="PANTHER" id="PTHR36688">
    <property type="entry name" value="ENDO/EXONUCLEASE/PHOSPHATASE DOMAIN-CONTAINING PROTEIN"/>
    <property type="match status" value="1"/>
</dbReference>
<proteinExistence type="predicted"/>
<accession>A0AAD7SWL3</accession>
<comment type="caution">
    <text evidence="2">The sequence shown here is derived from an EMBL/GenBank/DDBJ whole genome shotgun (WGS) entry which is preliminary data.</text>
</comment>
<dbReference type="Proteomes" id="UP001221898">
    <property type="component" value="Unassembled WGS sequence"/>
</dbReference>
<organism evidence="2 3">
    <name type="scientific">Aldrovandia affinis</name>
    <dbReference type="NCBI Taxonomy" id="143900"/>
    <lineage>
        <taxon>Eukaryota</taxon>
        <taxon>Metazoa</taxon>
        <taxon>Chordata</taxon>
        <taxon>Craniata</taxon>
        <taxon>Vertebrata</taxon>
        <taxon>Euteleostomi</taxon>
        <taxon>Actinopterygii</taxon>
        <taxon>Neopterygii</taxon>
        <taxon>Teleostei</taxon>
        <taxon>Notacanthiformes</taxon>
        <taxon>Halosauridae</taxon>
        <taxon>Aldrovandia</taxon>
    </lineage>
</organism>
<dbReference type="EMBL" id="JAINUG010000028">
    <property type="protein sequence ID" value="KAJ8410030.1"/>
    <property type="molecule type" value="Genomic_DNA"/>
</dbReference>
<gene>
    <name evidence="2" type="ORF">AAFF_G00210710</name>
</gene>
<protein>
    <submittedName>
        <fullName evidence="2">Uncharacterized protein</fullName>
    </submittedName>
</protein>
<sequence>MGLTKPFSLEELNTSINTLKTENTFEAIEVNLTTTLDELLFYYERNHLHANPAKTQVCSFHLRNREANQPNGLEHHLSTVPILSTLE</sequence>